<evidence type="ECO:0000256" key="1">
    <source>
        <dbReference type="ARBA" id="ARBA00023125"/>
    </source>
</evidence>
<sequence length="221" mass="25059">MRSAPTELPLARAKKYQPTEAPPPPNTGVRASTFKLLLDTAMDLIQQDGHIPSIAEVAVRSNVSRATAYRYFPTRSALITSVVDASLGPVRQLTDDDRDGRERVHAIFKSTFPRFRKYEPQLRAAAQLSLEQWALQRAGLLEEEPYRRGHRIRILEHALEPLAMPEAARDRLHRSLSVLYGIESYAILKDMWGLGDRELEKTVMWMVDALIDASVREGKKK</sequence>
<accession>A0A562ZS41</accession>
<dbReference type="EMBL" id="VOBQ01000009">
    <property type="protein sequence ID" value="TWO71138.1"/>
    <property type="molecule type" value="Genomic_DNA"/>
</dbReference>
<feature type="domain" description="HTH tetR-type" evidence="4">
    <location>
        <begin position="31"/>
        <end position="90"/>
    </location>
</feature>
<dbReference type="InterPro" id="IPR009057">
    <property type="entry name" value="Homeodomain-like_sf"/>
</dbReference>
<dbReference type="RefSeq" id="WP_145893368.1">
    <property type="nucleotide sequence ID" value="NZ_VOBQ01000009.1"/>
</dbReference>
<dbReference type="OrthoDB" id="3217159at2"/>
<evidence type="ECO:0000313" key="6">
    <source>
        <dbReference type="Proteomes" id="UP000318199"/>
    </source>
</evidence>
<evidence type="ECO:0000256" key="3">
    <source>
        <dbReference type="SAM" id="MobiDB-lite"/>
    </source>
</evidence>
<dbReference type="PRINTS" id="PR00455">
    <property type="entry name" value="HTHTETR"/>
</dbReference>
<dbReference type="GO" id="GO:0003677">
    <property type="term" value="F:DNA binding"/>
    <property type="evidence" value="ECO:0007669"/>
    <property type="project" value="UniProtKB-UniRule"/>
</dbReference>
<dbReference type="Pfam" id="PF00440">
    <property type="entry name" value="TetR_N"/>
    <property type="match status" value="1"/>
</dbReference>
<organism evidence="5 6">
    <name type="scientific">Caenimonas sedimenti</name>
    <dbReference type="NCBI Taxonomy" id="2596921"/>
    <lineage>
        <taxon>Bacteria</taxon>
        <taxon>Pseudomonadati</taxon>
        <taxon>Pseudomonadota</taxon>
        <taxon>Betaproteobacteria</taxon>
        <taxon>Burkholderiales</taxon>
        <taxon>Comamonadaceae</taxon>
        <taxon>Caenimonas</taxon>
    </lineage>
</organism>
<reference evidence="5 6" key="1">
    <citation type="submission" date="2019-07" db="EMBL/GenBank/DDBJ databases">
        <title>Caenimonas sedimenti sp. nov., isolated from activated sludge.</title>
        <authorList>
            <person name="Xu J."/>
        </authorList>
    </citation>
    <scope>NUCLEOTIDE SEQUENCE [LARGE SCALE GENOMIC DNA]</scope>
    <source>
        <strain evidence="5 6">HX-9-20</strain>
    </source>
</reference>
<feature type="region of interest" description="Disordered" evidence="3">
    <location>
        <begin position="1"/>
        <end position="30"/>
    </location>
</feature>
<dbReference type="PROSITE" id="PS50977">
    <property type="entry name" value="HTH_TETR_2"/>
    <property type="match status" value="1"/>
</dbReference>
<gene>
    <name evidence="5" type="ORF">FN976_12565</name>
</gene>
<evidence type="ECO:0000313" key="5">
    <source>
        <dbReference type="EMBL" id="TWO71138.1"/>
    </source>
</evidence>
<evidence type="ECO:0000259" key="4">
    <source>
        <dbReference type="PROSITE" id="PS50977"/>
    </source>
</evidence>
<keyword evidence="6" id="KW-1185">Reference proteome</keyword>
<evidence type="ECO:0000256" key="2">
    <source>
        <dbReference type="PROSITE-ProRule" id="PRU00335"/>
    </source>
</evidence>
<dbReference type="InterPro" id="IPR001647">
    <property type="entry name" value="HTH_TetR"/>
</dbReference>
<protein>
    <submittedName>
        <fullName evidence="5">TetR/AcrR family transcriptional regulator</fullName>
    </submittedName>
</protein>
<comment type="caution">
    <text evidence="5">The sequence shown here is derived from an EMBL/GenBank/DDBJ whole genome shotgun (WGS) entry which is preliminary data.</text>
</comment>
<dbReference type="AlphaFoldDB" id="A0A562ZS41"/>
<dbReference type="SUPFAM" id="SSF46689">
    <property type="entry name" value="Homeodomain-like"/>
    <property type="match status" value="1"/>
</dbReference>
<dbReference type="Proteomes" id="UP000318199">
    <property type="component" value="Unassembled WGS sequence"/>
</dbReference>
<name>A0A562ZS41_9BURK</name>
<keyword evidence="1 2" id="KW-0238">DNA-binding</keyword>
<feature type="DNA-binding region" description="H-T-H motif" evidence="2">
    <location>
        <begin position="53"/>
        <end position="72"/>
    </location>
</feature>
<proteinExistence type="predicted"/>
<dbReference type="Gene3D" id="1.10.357.10">
    <property type="entry name" value="Tetracycline Repressor, domain 2"/>
    <property type="match status" value="1"/>
</dbReference>